<gene>
    <name evidence="1" type="ORF">H702_07005</name>
    <name evidence="2" type="ORF">SAMN02910290_00725</name>
</gene>
<evidence type="ECO:0000313" key="1">
    <source>
        <dbReference type="EMBL" id="KFN87408.1"/>
    </source>
</evidence>
<sequence>MTKLSITLFDENGDKVSYEQDKVPGKRVLDFWELQEKYANPDYTPKQNLLDRVDFVASLFDQKAVTPDAILNGLNAWELEETVDNLILTAVGVRHEDDPKELVSPLEKEKSDS</sequence>
<reference evidence="2 4" key="2">
    <citation type="submission" date="2016-10" db="EMBL/GenBank/DDBJ databases">
        <authorList>
            <person name="Varghese N."/>
            <person name="Submissions S."/>
        </authorList>
    </citation>
    <scope>NUCLEOTIDE SEQUENCE [LARGE SCALE GENOMIC DNA]</scope>
    <source>
        <strain evidence="2 4">JB1</strain>
    </source>
</reference>
<dbReference type="EMBL" id="AUZH01000026">
    <property type="protein sequence ID" value="KFN87408.1"/>
    <property type="molecule type" value="Genomic_DNA"/>
</dbReference>
<reference evidence="1 3" key="1">
    <citation type="journal article" date="2014" name="Genome Announc.">
        <title>Draft Genome Sequences of Streptococcus bovis Strains ATCC 33317 and JB1.</title>
        <authorList>
            <person name="Benahmed F.H."/>
            <person name="Gopinath G.R."/>
            <person name="Harbottle H."/>
            <person name="Cotta M.A."/>
            <person name="Luo Y."/>
            <person name="Henderson C."/>
            <person name="Teri P."/>
            <person name="Soppet D."/>
            <person name="Rasmussen M."/>
            <person name="Whitehead T.R."/>
            <person name="Davidson M."/>
        </authorList>
    </citation>
    <scope>NUCLEOTIDE SEQUENCE [LARGE SCALE GENOMIC DNA]</scope>
    <source>
        <strain evidence="1 3">JB1</strain>
    </source>
</reference>
<name>A0A091CAT8_STREI</name>
<dbReference type="AlphaFoldDB" id="A0A091CAT8"/>
<evidence type="ECO:0000313" key="2">
    <source>
        <dbReference type="EMBL" id="SFL16491.1"/>
    </source>
</evidence>
<dbReference type="RefSeq" id="WP_039697004.1">
    <property type="nucleotide sequence ID" value="NZ_AUZH01000026.1"/>
</dbReference>
<evidence type="ECO:0000313" key="4">
    <source>
        <dbReference type="Proteomes" id="UP000182793"/>
    </source>
</evidence>
<dbReference type="Proteomes" id="UP000182793">
    <property type="component" value="Unassembled WGS sequence"/>
</dbReference>
<protein>
    <recommendedName>
        <fullName evidence="5">Phage protein</fullName>
    </recommendedName>
</protein>
<dbReference type="InterPro" id="IPR057006">
    <property type="entry name" value="Phage_TAC_19"/>
</dbReference>
<accession>A0A091CAT8</accession>
<dbReference type="EMBL" id="FOTG01000003">
    <property type="protein sequence ID" value="SFL16491.1"/>
    <property type="molecule type" value="Genomic_DNA"/>
</dbReference>
<keyword evidence="4" id="KW-1185">Reference proteome</keyword>
<evidence type="ECO:0008006" key="5">
    <source>
        <dbReference type="Google" id="ProtNLM"/>
    </source>
</evidence>
<evidence type="ECO:0000313" key="3">
    <source>
        <dbReference type="Proteomes" id="UP000029382"/>
    </source>
</evidence>
<comment type="caution">
    <text evidence="1">The sequence shown here is derived from an EMBL/GenBank/DDBJ whole genome shotgun (WGS) entry which is preliminary data.</text>
</comment>
<organism evidence="1 3">
    <name type="scientific">Streptococcus equinus JB1</name>
    <dbReference type="NCBI Taxonomy" id="1294274"/>
    <lineage>
        <taxon>Bacteria</taxon>
        <taxon>Bacillati</taxon>
        <taxon>Bacillota</taxon>
        <taxon>Bacilli</taxon>
        <taxon>Lactobacillales</taxon>
        <taxon>Streptococcaceae</taxon>
        <taxon>Streptococcus</taxon>
    </lineage>
</organism>
<proteinExistence type="predicted"/>
<dbReference type="NCBIfam" id="NF047360">
    <property type="entry name" value="tail_chap_PVL"/>
    <property type="match status" value="1"/>
</dbReference>
<dbReference type="Proteomes" id="UP000029382">
    <property type="component" value="Unassembled WGS sequence"/>
</dbReference>
<dbReference type="Pfam" id="PF23857">
    <property type="entry name" value="Phage_TAC_19"/>
    <property type="match status" value="1"/>
</dbReference>